<feature type="region of interest" description="Disordered" evidence="1">
    <location>
        <begin position="1"/>
        <end position="150"/>
    </location>
</feature>
<comment type="caution">
    <text evidence="2">The sequence shown here is derived from an EMBL/GenBank/DDBJ whole genome shotgun (WGS) entry which is preliminary data.</text>
</comment>
<sequence length="173" mass="18229">MVDEANVSKVGKAKVDAADKGNTCTELKRWGDRCTDGVVEETRRGVPPQGGVGKGEDNDKDKAEGGAEDQGRGGAEDMGGAKDKGGGRKDKVGGSKDKEFTRWLKRNADATDDEPISTPNPKGHKKVAVSQAKHTNHKVAVSQADDSDLWDSDGDERALSFAAKAKAVPAKKA</sequence>
<feature type="compositionally biased region" description="Basic and acidic residues" evidence="1">
    <location>
        <begin position="54"/>
        <end position="109"/>
    </location>
</feature>
<feature type="compositionally biased region" description="Basic and acidic residues" evidence="1">
    <location>
        <begin position="26"/>
        <end position="44"/>
    </location>
</feature>
<gene>
    <name evidence="2" type="ORF">PCOR1329_LOCUS30444</name>
</gene>
<dbReference type="Proteomes" id="UP001189429">
    <property type="component" value="Unassembled WGS sequence"/>
</dbReference>
<feature type="non-terminal residue" evidence="2">
    <location>
        <position position="173"/>
    </location>
</feature>
<dbReference type="EMBL" id="CAUYUJ010011697">
    <property type="protein sequence ID" value="CAK0832421.1"/>
    <property type="molecule type" value="Genomic_DNA"/>
</dbReference>
<name>A0ABN9SKX9_9DINO</name>
<protein>
    <submittedName>
        <fullName evidence="2">Uncharacterized protein</fullName>
    </submittedName>
</protein>
<reference evidence="2" key="1">
    <citation type="submission" date="2023-10" db="EMBL/GenBank/DDBJ databases">
        <authorList>
            <person name="Chen Y."/>
            <person name="Shah S."/>
            <person name="Dougan E. K."/>
            <person name="Thang M."/>
            <person name="Chan C."/>
        </authorList>
    </citation>
    <scope>NUCLEOTIDE SEQUENCE [LARGE SCALE GENOMIC DNA]</scope>
</reference>
<evidence type="ECO:0000256" key="1">
    <source>
        <dbReference type="SAM" id="MobiDB-lite"/>
    </source>
</evidence>
<keyword evidence="3" id="KW-1185">Reference proteome</keyword>
<proteinExistence type="predicted"/>
<organism evidence="2 3">
    <name type="scientific">Prorocentrum cordatum</name>
    <dbReference type="NCBI Taxonomy" id="2364126"/>
    <lineage>
        <taxon>Eukaryota</taxon>
        <taxon>Sar</taxon>
        <taxon>Alveolata</taxon>
        <taxon>Dinophyceae</taxon>
        <taxon>Prorocentrales</taxon>
        <taxon>Prorocentraceae</taxon>
        <taxon>Prorocentrum</taxon>
    </lineage>
</organism>
<evidence type="ECO:0000313" key="2">
    <source>
        <dbReference type="EMBL" id="CAK0832421.1"/>
    </source>
</evidence>
<accession>A0ABN9SKX9</accession>
<evidence type="ECO:0000313" key="3">
    <source>
        <dbReference type="Proteomes" id="UP001189429"/>
    </source>
</evidence>